<accession>A0A9E7GD34</accession>
<dbReference type="EMBL" id="CP097508">
    <property type="protein sequence ID" value="URE09003.1"/>
    <property type="molecule type" value="Genomic_DNA"/>
</dbReference>
<feature type="compositionally biased region" description="Acidic residues" evidence="1">
    <location>
        <begin position="143"/>
        <end position="167"/>
    </location>
</feature>
<protein>
    <submittedName>
        <fullName evidence="2">Uncharacterized protein</fullName>
    </submittedName>
</protein>
<organism evidence="2 3">
    <name type="scientific">Musa troglodytarum</name>
    <name type="common">fe'i banana</name>
    <dbReference type="NCBI Taxonomy" id="320322"/>
    <lineage>
        <taxon>Eukaryota</taxon>
        <taxon>Viridiplantae</taxon>
        <taxon>Streptophyta</taxon>
        <taxon>Embryophyta</taxon>
        <taxon>Tracheophyta</taxon>
        <taxon>Spermatophyta</taxon>
        <taxon>Magnoliopsida</taxon>
        <taxon>Liliopsida</taxon>
        <taxon>Zingiberales</taxon>
        <taxon>Musaceae</taxon>
        <taxon>Musa</taxon>
    </lineage>
</organism>
<dbReference type="AlphaFoldDB" id="A0A9E7GD34"/>
<keyword evidence="3" id="KW-1185">Reference proteome</keyword>
<reference evidence="2" key="1">
    <citation type="submission" date="2022-05" db="EMBL/GenBank/DDBJ databases">
        <title>The Musa troglodytarum L. genome provides insights into the mechanism of non-climacteric behaviour and enrichment of carotenoids.</title>
        <authorList>
            <person name="Wang J."/>
        </authorList>
    </citation>
    <scope>NUCLEOTIDE SEQUENCE</scope>
    <source>
        <tissue evidence="2">Leaf</tissue>
    </source>
</reference>
<gene>
    <name evidence="2" type="ORF">MUK42_35553</name>
</gene>
<sequence length="211" mass="21147">MDHPPDCCGFEEWEPFSLSLYLKWPWPVLELLLAADLGATPRRVATLDVRVVPQREGEGECDPLEAEDGEAEAADHLEDDLAVLLADVGAELGEEVGGAGEGEEGDGALEDGGEDGGGHVGGVPAGGGGGGGGAGGGGGDGGEGVEGDEEEAAGGGEEAEGEGEEDAAGGGAQEGVVAEEEGLVGVAVVRRSGGESTHIADEMRERESRWM</sequence>
<feature type="region of interest" description="Disordered" evidence="1">
    <location>
        <begin position="95"/>
        <end position="211"/>
    </location>
</feature>
<evidence type="ECO:0000313" key="3">
    <source>
        <dbReference type="Proteomes" id="UP001055439"/>
    </source>
</evidence>
<evidence type="ECO:0000256" key="1">
    <source>
        <dbReference type="SAM" id="MobiDB-lite"/>
    </source>
</evidence>
<dbReference type="Proteomes" id="UP001055439">
    <property type="component" value="Chromosome 6"/>
</dbReference>
<name>A0A9E7GD34_9LILI</name>
<feature type="compositionally biased region" description="Basic and acidic residues" evidence="1">
    <location>
        <begin position="198"/>
        <end position="211"/>
    </location>
</feature>
<proteinExistence type="predicted"/>
<feature type="compositionally biased region" description="Acidic residues" evidence="1">
    <location>
        <begin position="101"/>
        <end position="114"/>
    </location>
</feature>
<feature type="compositionally biased region" description="Gly residues" evidence="1">
    <location>
        <begin position="118"/>
        <end position="142"/>
    </location>
</feature>
<evidence type="ECO:0000313" key="2">
    <source>
        <dbReference type="EMBL" id="URE09003.1"/>
    </source>
</evidence>